<reference evidence="13 14" key="1">
    <citation type="submission" date="2019-08" db="EMBL/GenBank/DDBJ databases">
        <title>In-depth cultivation of the pig gut microbiome towards novel bacterial diversity and tailored functional studies.</title>
        <authorList>
            <person name="Wylensek D."/>
            <person name="Hitch T.C.A."/>
            <person name="Clavel T."/>
        </authorList>
    </citation>
    <scope>NUCLEOTIDE SEQUENCE [LARGE SCALE GENOMIC DNA]</scope>
    <source>
        <strain evidence="13 14">Oil+RF-744-GAM-WT-6</strain>
    </source>
</reference>
<evidence type="ECO:0000259" key="12">
    <source>
        <dbReference type="SMART" id="SM00986"/>
    </source>
</evidence>
<keyword evidence="13" id="KW-0326">Glycosidase</keyword>
<dbReference type="HAMAP" id="MF_00148">
    <property type="entry name" value="UDG"/>
    <property type="match status" value="1"/>
</dbReference>
<organism evidence="13 14">
    <name type="scientific">Stecheria intestinalis</name>
    <dbReference type="NCBI Taxonomy" id="2606630"/>
    <lineage>
        <taxon>Bacteria</taxon>
        <taxon>Bacillati</taxon>
        <taxon>Bacillota</taxon>
        <taxon>Erysipelotrichia</taxon>
        <taxon>Erysipelotrichales</taxon>
        <taxon>Erysipelotrichaceae</taxon>
        <taxon>Stecheria</taxon>
    </lineage>
</organism>
<keyword evidence="14" id="KW-1185">Reference proteome</keyword>
<comment type="caution">
    <text evidence="13">The sequence shown here is derived from an EMBL/GenBank/DDBJ whole genome shotgun (WGS) entry which is preliminary data.</text>
</comment>
<dbReference type="NCBIfam" id="NF003588">
    <property type="entry name" value="PRK05254.1-1"/>
    <property type="match status" value="1"/>
</dbReference>
<evidence type="ECO:0000313" key="14">
    <source>
        <dbReference type="Proteomes" id="UP000461880"/>
    </source>
</evidence>
<dbReference type="NCBIfam" id="NF003589">
    <property type="entry name" value="PRK05254.1-2"/>
    <property type="match status" value="1"/>
</dbReference>
<comment type="function">
    <text evidence="2 9 11">Excises uracil residues from the DNA which can arise as a result of misincorporation of dUMP residues by DNA polymerase or due to deamination of cytosine.</text>
</comment>
<dbReference type="NCBIfam" id="NF003592">
    <property type="entry name" value="PRK05254.1-5"/>
    <property type="match status" value="1"/>
</dbReference>
<dbReference type="EMBL" id="VUMN01000040">
    <property type="protein sequence ID" value="MSS59623.1"/>
    <property type="molecule type" value="Genomic_DNA"/>
</dbReference>
<evidence type="ECO:0000256" key="1">
    <source>
        <dbReference type="ARBA" id="ARBA00001400"/>
    </source>
</evidence>
<dbReference type="AlphaFoldDB" id="A0A7X2NUB2"/>
<dbReference type="InterPro" id="IPR018085">
    <property type="entry name" value="Ura-DNA_Glyclase_AS"/>
</dbReference>
<dbReference type="Pfam" id="PF03167">
    <property type="entry name" value="UDG"/>
    <property type="match status" value="1"/>
</dbReference>
<dbReference type="Gene3D" id="3.40.470.10">
    <property type="entry name" value="Uracil-DNA glycosylase-like domain"/>
    <property type="match status" value="1"/>
</dbReference>
<dbReference type="NCBIfam" id="NF003591">
    <property type="entry name" value="PRK05254.1-4"/>
    <property type="match status" value="1"/>
</dbReference>
<keyword evidence="9" id="KW-0963">Cytoplasm</keyword>
<gene>
    <name evidence="9" type="primary">ung</name>
    <name evidence="13" type="ORF">FYJ51_12040</name>
</gene>
<dbReference type="SUPFAM" id="SSF52141">
    <property type="entry name" value="Uracil-DNA glycosylase-like"/>
    <property type="match status" value="1"/>
</dbReference>
<dbReference type="GO" id="GO:0005737">
    <property type="term" value="C:cytoplasm"/>
    <property type="evidence" value="ECO:0007669"/>
    <property type="project" value="UniProtKB-SubCell"/>
</dbReference>
<dbReference type="PROSITE" id="PS00130">
    <property type="entry name" value="U_DNA_GLYCOSYLASE"/>
    <property type="match status" value="1"/>
</dbReference>
<dbReference type="InterPro" id="IPR005122">
    <property type="entry name" value="Uracil-DNA_glycosylase-like"/>
</dbReference>
<dbReference type="PANTHER" id="PTHR11264">
    <property type="entry name" value="URACIL-DNA GLYCOSYLASE"/>
    <property type="match status" value="1"/>
</dbReference>
<dbReference type="PANTHER" id="PTHR11264:SF0">
    <property type="entry name" value="URACIL-DNA GLYCOSYLASE"/>
    <property type="match status" value="1"/>
</dbReference>
<dbReference type="InterPro" id="IPR002043">
    <property type="entry name" value="UDG_fam1"/>
</dbReference>
<dbReference type="GO" id="GO:0097510">
    <property type="term" value="P:base-excision repair, AP site formation via deaminated base removal"/>
    <property type="evidence" value="ECO:0007669"/>
    <property type="project" value="TreeGrafter"/>
</dbReference>
<comment type="similarity">
    <text evidence="3 9 11">Belongs to the uracil-DNA glycosylase (UDG) superfamily. UNG family.</text>
</comment>
<dbReference type="NCBIfam" id="TIGR00628">
    <property type="entry name" value="ung"/>
    <property type="match status" value="1"/>
</dbReference>
<keyword evidence="6 9" id="KW-0227">DNA damage</keyword>
<evidence type="ECO:0000256" key="6">
    <source>
        <dbReference type="ARBA" id="ARBA00022763"/>
    </source>
</evidence>
<evidence type="ECO:0000313" key="13">
    <source>
        <dbReference type="EMBL" id="MSS59623.1"/>
    </source>
</evidence>
<evidence type="ECO:0000256" key="11">
    <source>
        <dbReference type="RuleBase" id="RU003780"/>
    </source>
</evidence>
<dbReference type="InterPro" id="IPR036895">
    <property type="entry name" value="Uracil-DNA_glycosylase-like_sf"/>
</dbReference>
<dbReference type="RefSeq" id="WP_105302789.1">
    <property type="nucleotide sequence ID" value="NZ_JAQXPC010000111.1"/>
</dbReference>
<comment type="subcellular location">
    <subcellularLocation>
        <location evidence="9">Cytoplasm</location>
    </subcellularLocation>
</comment>
<evidence type="ECO:0000256" key="9">
    <source>
        <dbReference type="HAMAP-Rule" id="MF_00148"/>
    </source>
</evidence>
<dbReference type="SMART" id="SM00986">
    <property type="entry name" value="UDG"/>
    <property type="match status" value="1"/>
</dbReference>
<sequence length="228" mass="26360">MIHNHWYPWLQEEWQQPYFKKLAAFVHEQYQTKHIYPPKQLVFSAFEHCDYPDIKVVILGQDPYHQPGQAHGMCFSVRPGVAVPPSLQNIYKELQDDVGCRIPDNGYLMPWAEQGVFLLNTVMTVEESRPNSHAGQGWEIFTDHAIQKINEREQPVVFLLWGRNARSKSSMIDHSKHLVLEAAHPSPLSAYHGFFGCRHFSKANAFLEEHGMKPIDWQIPDLNHVSGH</sequence>
<evidence type="ECO:0000256" key="4">
    <source>
        <dbReference type="ARBA" id="ARBA00012030"/>
    </source>
</evidence>
<feature type="active site" description="Proton acceptor" evidence="9 10">
    <location>
        <position position="62"/>
    </location>
</feature>
<dbReference type="EC" id="3.2.2.27" evidence="4 9"/>
<name>A0A7X2NUB2_9FIRM</name>
<protein>
    <recommendedName>
        <fullName evidence="5 9">Uracil-DNA glycosylase</fullName>
        <shortName evidence="9">UDG</shortName>
        <ecNumber evidence="4 9">3.2.2.27</ecNumber>
    </recommendedName>
</protein>
<evidence type="ECO:0000256" key="5">
    <source>
        <dbReference type="ARBA" id="ARBA00018429"/>
    </source>
</evidence>
<evidence type="ECO:0000256" key="10">
    <source>
        <dbReference type="PROSITE-ProRule" id="PRU10072"/>
    </source>
</evidence>
<keyword evidence="7 9" id="KW-0378">Hydrolase</keyword>
<dbReference type="FunFam" id="3.40.470.10:FF:000001">
    <property type="entry name" value="Uracil-DNA glycosylase"/>
    <property type="match status" value="1"/>
</dbReference>
<dbReference type="GO" id="GO:0004844">
    <property type="term" value="F:uracil DNA N-glycosylase activity"/>
    <property type="evidence" value="ECO:0007669"/>
    <property type="project" value="UniProtKB-UniRule"/>
</dbReference>
<dbReference type="CDD" id="cd10027">
    <property type="entry name" value="UDG-F1-like"/>
    <property type="match status" value="1"/>
</dbReference>
<dbReference type="Proteomes" id="UP000461880">
    <property type="component" value="Unassembled WGS sequence"/>
</dbReference>
<accession>A0A7X2NUB2</accession>
<evidence type="ECO:0000256" key="2">
    <source>
        <dbReference type="ARBA" id="ARBA00002631"/>
    </source>
</evidence>
<feature type="domain" description="Uracil-DNA glycosylase-like" evidence="12">
    <location>
        <begin position="47"/>
        <end position="207"/>
    </location>
</feature>
<evidence type="ECO:0000256" key="3">
    <source>
        <dbReference type="ARBA" id="ARBA00008184"/>
    </source>
</evidence>
<keyword evidence="8 9" id="KW-0234">DNA repair</keyword>
<evidence type="ECO:0000256" key="8">
    <source>
        <dbReference type="ARBA" id="ARBA00023204"/>
    </source>
</evidence>
<comment type="catalytic activity">
    <reaction evidence="1 9 11">
        <text>Hydrolyzes single-stranded DNA or mismatched double-stranded DNA and polynucleotides, releasing free uracil.</text>
        <dbReference type="EC" id="3.2.2.27"/>
    </reaction>
</comment>
<evidence type="ECO:0000256" key="7">
    <source>
        <dbReference type="ARBA" id="ARBA00022801"/>
    </source>
</evidence>
<proteinExistence type="inferred from homology"/>
<dbReference type="SMART" id="SM00987">
    <property type="entry name" value="UreE_C"/>
    <property type="match status" value="1"/>
</dbReference>